<organism evidence="2 3">
    <name type="scientific">Levilactobacillus paucivorans</name>
    <dbReference type="NCBI Taxonomy" id="616990"/>
    <lineage>
        <taxon>Bacteria</taxon>
        <taxon>Bacillati</taxon>
        <taxon>Bacillota</taxon>
        <taxon>Bacilli</taxon>
        <taxon>Lactobacillales</taxon>
        <taxon>Lactobacillaceae</taxon>
        <taxon>Levilactobacillus</taxon>
    </lineage>
</organism>
<feature type="domain" description="DUF5776" evidence="1">
    <location>
        <begin position="282"/>
        <end position="347"/>
    </location>
</feature>
<evidence type="ECO:0000259" key="1">
    <source>
        <dbReference type="Pfam" id="PF19087"/>
    </source>
</evidence>
<dbReference type="Pfam" id="PF19087">
    <property type="entry name" value="DUF5776"/>
    <property type="match status" value="3"/>
</dbReference>
<dbReference type="PATRIC" id="fig|616990.3.peg.1339"/>
<evidence type="ECO:0000313" key="3">
    <source>
        <dbReference type="Proteomes" id="UP000051906"/>
    </source>
</evidence>
<dbReference type="Proteomes" id="UP000051906">
    <property type="component" value="Unassembled WGS sequence"/>
</dbReference>
<dbReference type="EMBL" id="JQCA01000165">
    <property type="protein sequence ID" value="KRN97672.1"/>
    <property type="molecule type" value="Genomic_DNA"/>
</dbReference>
<evidence type="ECO:0000313" key="2">
    <source>
        <dbReference type="EMBL" id="KRN97672.1"/>
    </source>
</evidence>
<sequence length="494" mass="54962">MKKQHWMKSILIIMVGLIMGLVVTIPVSMGTATTAKAADDTVVTFRLYYSKEVYTDFDIPFSKLDLPLTYGKLFDQSVIVGGYGKAGMLQESVKVANYVPTHIWEPVQGVQMMEPFMSDTSPAMSDAEVSNMVADNQVLDVAQFDQDMQKTPTYDANAADIKIDYTLPLKEPNMTMQVTYQMADGSDLPASVTDISDNPTSDTKTTATKTIKGFEGETYQDTPHYLIPQVAGYTANVNTVTFTQDGTDATKAKPVTITYTKNSPKNAVATPSEPKPVKTLFKVYGKRGLYRYRHVDFKKAERLHHYVKKPRMYAPVFDVVGTATSKAGNPRYLLRDGSYITAKKAFVNKLYWQGAQTTLYVTSPKGTNLYQEMPLTTKVRHLKQGSSVQVVKLVKKGYLTRYQLADGTYITGNKQLVSPTKPKEVTKIKAKANINLYRDVDLQHRIKRITKGQTVTVKGWDYSFGGITGMTGSKRYKVAGGYISANKALVKVMK</sequence>
<protein>
    <recommendedName>
        <fullName evidence="1">DUF5776 domain-containing protein</fullName>
    </recommendedName>
</protein>
<proteinExistence type="predicted"/>
<dbReference type="STRING" id="616990.IV54_GL001248"/>
<dbReference type="AlphaFoldDB" id="A0A0R2L794"/>
<keyword evidence="3" id="KW-1185">Reference proteome</keyword>
<accession>A0A0R2L794</accession>
<feature type="domain" description="DUF5776" evidence="1">
    <location>
        <begin position="425"/>
        <end position="490"/>
    </location>
</feature>
<gene>
    <name evidence="2" type="ORF">IV54_GL001248</name>
</gene>
<dbReference type="InterPro" id="IPR044081">
    <property type="entry name" value="DUF5776"/>
</dbReference>
<name>A0A0R2L794_9LACO</name>
<reference evidence="2 3" key="1">
    <citation type="journal article" date="2015" name="Genome Announc.">
        <title>Expanding the biotechnology potential of lactobacilli through comparative genomics of 213 strains and associated genera.</title>
        <authorList>
            <person name="Sun Z."/>
            <person name="Harris H.M."/>
            <person name="McCann A."/>
            <person name="Guo C."/>
            <person name="Argimon S."/>
            <person name="Zhang W."/>
            <person name="Yang X."/>
            <person name="Jeffery I.B."/>
            <person name="Cooney J.C."/>
            <person name="Kagawa T.F."/>
            <person name="Liu W."/>
            <person name="Song Y."/>
            <person name="Salvetti E."/>
            <person name="Wrobel A."/>
            <person name="Rasinkangas P."/>
            <person name="Parkhill J."/>
            <person name="Rea M.C."/>
            <person name="O'Sullivan O."/>
            <person name="Ritari J."/>
            <person name="Douillard F.P."/>
            <person name="Paul Ross R."/>
            <person name="Yang R."/>
            <person name="Briner A.E."/>
            <person name="Felis G.E."/>
            <person name="de Vos W.M."/>
            <person name="Barrangou R."/>
            <person name="Klaenhammer T.R."/>
            <person name="Caufield P.W."/>
            <person name="Cui Y."/>
            <person name="Zhang H."/>
            <person name="O'Toole P.W."/>
        </authorList>
    </citation>
    <scope>NUCLEOTIDE SEQUENCE [LARGE SCALE GENOMIC DNA]</scope>
    <source>
        <strain evidence="2 3">DSM 22467</strain>
    </source>
</reference>
<comment type="caution">
    <text evidence="2">The sequence shown here is derived from an EMBL/GenBank/DDBJ whole genome shotgun (WGS) entry which is preliminary data.</text>
</comment>
<feature type="domain" description="DUF5776" evidence="1">
    <location>
        <begin position="351"/>
        <end position="417"/>
    </location>
</feature>